<dbReference type="Gramene" id="TVU12024">
    <property type="protein sequence ID" value="TVU12024"/>
    <property type="gene ID" value="EJB05_45642"/>
</dbReference>
<feature type="non-terminal residue" evidence="2">
    <location>
        <position position="1"/>
    </location>
</feature>
<evidence type="ECO:0000313" key="2">
    <source>
        <dbReference type="EMBL" id="TVU12024.1"/>
    </source>
</evidence>
<dbReference type="Proteomes" id="UP000324897">
    <property type="component" value="Chromosome 3"/>
</dbReference>
<proteinExistence type="predicted"/>
<comment type="caution">
    <text evidence="2">The sequence shown here is derived from an EMBL/GenBank/DDBJ whole genome shotgun (WGS) entry which is preliminary data.</text>
</comment>
<dbReference type="EMBL" id="RWGY01000039">
    <property type="protein sequence ID" value="TVU12024.1"/>
    <property type="molecule type" value="Genomic_DNA"/>
</dbReference>
<name>A0A5J9TL54_9POAL</name>
<accession>A0A5J9TL54</accession>
<dbReference type="AlphaFoldDB" id="A0A5J9TL54"/>
<reference evidence="2 3" key="1">
    <citation type="journal article" date="2019" name="Sci. Rep.">
        <title>A high-quality genome of Eragrostis curvula grass provides insights into Poaceae evolution and supports new strategies to enhance forage quality.</title>
        <authorList>
            <person name="Carballo J."/>
            <person name="Santos B.A.C.M."/>
            <person name="Zappacosta D."/>
            <person name="Garbus I."/>
            <person name="Selva J.P."/>
            <person name="Gallo C.A."/>
            <person name="Diaz A."/>
            <person name="Albertini E."/>
            <person name="Caccamo M."/>
            <person name="Echenique V."/>
        </authorList>
    </citation>
    <scope>NUCLEOTIDE SEQUENCE [LARGE SCALE GENOMIC DNA]</scope>
    <source>
        <strain evidence="3">cv. Victoria</strain>
        <tissue evidence="2">Leaf</tissue>
    </source>
</reference>
<feature type="compositionally biased region" description="Low complexity" evidence="1">
    <location>
        <begin position="66"/>
        <end position="77"/>
    </location>
</feature>
<organism evidence="2 3">
    <name type="scientific">Eragrostis curvula</name>
    <name type="common">weeping love grass</name>
    <dbReference type="NCBI Taxonomy" id="38414"/>
    <lineage>
        <taxon>Eukaryota</taxon>
        <taxon>Viridiplantae</taxon>
        <taxon>Streptophyta</taxon>
        <taxon>Embryophyta</taxon>
        <taxon>Tracheophyta</taxon>
        <taxon>Spermatophyta</taxon>
        <taxon>Magnoliopsida</taxon>
        <taxon>Liliopsida</taxon>
        <taxon>Poales</taxon>
        <taxon>Poaceae</taxon>
        <taxon>PACMAD clade</taxon>
        <taxon>Chloridoideae</taxon>
        <taxon>Eragrostideae</taxon>
        <taxon>Eragrostidinae</taxon>
        <taxon>Eragrostis</taxon>
    </lineage>
</organism>
<sequence>MECERSHEVLPWCCCSLDLDADVPSCLPAPNGSGEAATHAVAEELSLREAARAGWPHSSSTEAMRMPSGSSSTMSTGARPSISSSRTHRARGCYCEGAVVVKAAVLSATGNNADNSEFMSSFASPSVDCRLPLP</sequence>
<evidence type="ECO:0000313" key="3">
    <source>
        <dbReference type="Proteomes" id="UP000324897"/>
    </source>
</evidence>
<gene>
    <name evidence="2" type="ORF">EJB05_45642</name>
</gene>
<protein>
    <submittedName>
        <fullName evidence="2">Uncharacterized protein</fullName>
    </submittedName>
</protein>
<feature type="region of interest" description="Disordered" evidence="1">
    <location>
        <begin position="50"/>
        <end position="89"/>
    </location>
</feature>
<evidence type="ECO:0000256" key="1">
    <source>
        <dbReference type="SAM" id="MobiDB-lite"/>
    </source>
</evidence>
<keyword evidence="3" id="KW-1185">Reference proteome</keyword>